<dbReference type="Proteomes" id="UP000006672">
    <property type="component" value="Unassembled WGS sequence"/>
</dbReference>
<reference evidence="3" key="3">
    <citation type="submission" date="2019-12" db="UniProtKB">
        <authorList>
            <consortium name="WormBaseParasite"/>
        </authorList>
    </citation>
    <scope>IDENTIFICATION</scope>
</reference>
<dbReference type="RefSeq" id="XP_042930374.1">
    <property type="nucleotide sequence ID" value="XM_043074440.1"/>
</dbReference>
<evidence type="ECO:0000313" key="3">
    <source>
        <dbReference type="WBParaSite" id="Bm17968.1"/>
    </source>
</evidence>
<accession>A0A5S6PES6</accession>
<protein>
    <submittedName>
        <fullName evidence="1 3">Uncharacterized protein</fullName>
    </submittedName>
</protein>
<organism evidence="1">
    <name type="scientific">Brugia malayi</name>
    <name type="common">Filarial nematode worm</name>
    <dbReference type="NCBI Taxonomy" id="6279"/>
    <lineage>
        <taxon>Eukaryota</taxon>
        <taxon>Metazoa</taxon>
        <taxon>Ecdysozoa</taxon>
        <taxon>Nematoda</taxon>
        <taxon>Chromadorea</taxon>
        <taxon>Rhabditida</taxon>
        <taxon>Spirurina</taxon>
        <taxon>Spiruromorpha</taxon>
        <taxon>Filarioidea</taxon>
        <taxon>Onchocercidae</taxon>
        <taxon>Brugia</taxon>
    </lineage>
</organism>
<evidence type="ECO:0000313" key="2">
    <source>
        <dbReference type="Proteomes" id="UP000006672"/>
    </source>
</evidence>
<dbReference type="AlphaFoldDB" id="A0A4E9EU93"/>
<proteinExistence type="predicted"/>
<reference evidence="2" key="1">
    <citation type="journal article" date="2007" name="Science">
        <title>Draft genome of the filarial nematode parasite Brugia malayi.</title>
        <authorList>
            <person name="Ghedin E."/>
            <person name="Wang S."/>
            <person name="Spiro D."/>
            <person name="Caler E."/>
            <person name="Zhao Q."/>
            <person name="Crabtree J."/>
            <person name="Allen J.E."/>
            <person name="Delcher A.L."/>
            <person name="Guiliano D.B."/>
            <person name="Miranda-Saavedra D."/>
            <person name="Angiuoli S.V."/>
            <person name="Creasy T."/>
            <person name="Amedeo P."/>
            <person name="Haas B."/>
            <person name="El-Sayed N.M."/>
            <person name="Wortman J.R."/>
            <person name="Feldblyum T."/>
            <person name="Tallon L."/>
            <person name="Schatz M."/>
            <person name="Shumway M."/>
            <person name="Koo H."/>
            <person name="Salzberg S.L."/>
            <person name="Schobel S."/>
            <person name="Pertea M."/>
            <person name="Pop M."/>
            <person name="White O."/>
            <person name="Barton G.J."/>
            <person name="Carlow C.K."/>
            <person name="Crawford M.J."/>
            <person name="Daub J."/>
            <person name="Dimmic M.W."/>
            <person name="Estes C.F."/>
            <person name="Foster J.M."/>
            <person name="Ganatra M."/>
            <person name="Gregory W.F."/>
            <person name="Johnson N.M."/>
            <person name="Jin J."/>
            <person name="Komuniecki R."/>
            <person name="Korf I."/>
            <person name="Kumar S."/>
            <person name="Laney S."/>
            <person name="Li B.W."/>
            <person name="Li W."/>
            <person name="Lindblom T.H."/>
            <person name="Lustigman S."/>
            <person name="Ma D."/>
            <person name="Maina C.V."/>
            <person name="Martin D.M."/>
            <person name="McCarter J.P."/>
            <person name="McReynolds L."/>
            <person name="Mitreva M."/>
            <person name="Nutman T.B."/>
            <person name="Parkinson J."/>
            <person name="Peregrin-Alvarez J.M."/>
            <person name="Poole C."/>
            <person name="Ren Q."/>
            <person name="Saunders L."/>
            <person name="Sluder A.E."/>
            <person name="Smith K."/>
            <person name="Stanke M."/>
            <person name="Unnasch T.R."/>
            <person name="Ware J."/>
            <person name="Wei A.D."/>
            <person name="Weil G."/>
            <person name="Williams D.J."/>
            <person name="Zhang Y."/>
            <person name="Williams S.A."/>
            <person name="Fraser-Liggett C."/>
            <person name="Slatko B."/>
            <person name="Blaxter M.L."/>
            <person name="Scott A.L."/>
        </authorList>
    </citation>
    <scope>NUCLEOTIDE SEQUENCE</scope>
    <source>
        <strain evidence="2">FR3</strain>
    </source>
</reference>
<keyword evidence="2" id="KW-1185">Reference proteome</keyword>
<sequence length="44" mass="5073">MVNRKCITILCWTFKIANEAAKALLVLLFINRDVYYMMFSAVSA</sequence>
<evidence type="ECO:0000313" key="1">
    <source>
        <dbReference type="EMBL" id="VIO87767.1"/>
    </source>
</evidence>
<dbReference type="WBParaSite" id="Bm17968.1">
    <property type="protein sequence ID" value="Bm17968.1"/>
    <property type="gene ID" value="WBGene00269110"/>
</dbReference>
<reference evidence="1" key="2">
    <citation type="submission" date="2019-04" db="EMBL/GenBank/DDBJ databases">
        <authorList>
            <person name="Howe K."/>
            <person name="Paulini M."/>
            <person name="Williams G."/>
        </authorList>
    </citation>
    <scope>NUCLEOTIDE SEQUENCE [LARGE SCALE GENOMIC DNA]</scope>
    <source>
        <strain evidence="1">FR3</strain>
    </source>
</reference>
<gene>
    <name evidence="1 3" type="primary">Bm17968</name>
    <name evidence="1" type="ORF">BM_BM17968</name>
</gene>
<dbReference type="CTD" id="66059098"/>
<accession>A0A4E9EU93</accession>
<dbReference type="GeneID" id="66059098"/>
<dbReference type="KEGG" id="bmy:BM_BM17968"/>
<name>A0A4E9EU93_BRUMA</name>
<dbReference type="EMBL" id="CAAKNF010000196">
    <property type="protein sequence ID" value="VIO87767.1"/>
    <property type="molecule type" value="Genomic_DNA"/>
</dbReference>